<gene>
    <name evidence="1" type="ORF">DY940_02435</name>
</gene>
<dbReference type="AlphaFoldDB" id="A0ABD7K9R1"/>
<dbReference type="RefSeq" id="WP_079391485.1">
    <property type="nucleotide sequence ID" value="NZ_CP173119.1"/>
</dbReference>
<dbReference type="Proteomes" id="UP000276985">
    <property type="component" value="Unassembled WGS sequence"/>
</dbReference>
<evidence type="ECO:0000313" key="2">
    <source>
        <dbReference type="Proteomes" id="UP000276985"/>
    </source>
</evidence>
<name>A0ABD7K9R1_PSEAI</name>
<evidence type="ECO:0000313" key="1">
    <source>
        <dbReference type="EMBL" id="RTS51678.1"/>
    </source>
</evidence>
<proteinExistence type="predicted"/>
<reference evidence="1 2" key="1">
    <citation type="submission" date="2018-12" db="EMBL/GenBank/DDBJ databases">
        <title>Pseudomonas aeruginosa Diversity Panel.</title>
        <authorList>
            <person name="Snesrud E."/>
            <person name="Mcgann P."/>
        </authorList>
    </citation>
    <scope>NUCLEOTIDE SEQUENCE [LARGE SCALE GENOMIC DNA]</scope>
    <source>
        <strain evidence="1 2">MRSN6241</strain>
    </source>
</reference>
<sequence>MTRRPVATTRAHPFGPSAGPALFTVNPSVPIHDALELASNMLRCVHELVITISDGDTNGQEIFAVQYLTEMAKALVEAAAEGVWDEERAQ</sequence>
<protein>
    <submittedName>
        <fullName evidence="1">DUF3077 domain-containing protein</fullName>
    </submittedName>
</protein>
<dbReference type="InterPro" id="IPR021427">
    <property type="entry name" value="DUF3077"/>
</dbReference>
<accession>A0ABD7K9R1</accession>
<comment type="caution">
    <text evidence="1">The sequence shown here is derived from an EMBL/GenBank/DDBJ whole genome shotgun (WGS) entry which is preliminary data.</text>
</comment>
<organism evidence="1 2">
    <name type="scientific">Pseudomonas aeruginosa</name>
    <dbReference type="NCBI Taxonomy" id="287"/>
    <lineage>
        <taxon>Bacteria</taxon>
        <taxon>Pseudomonadati</taxon>
        <taxon>Pseudomonadota</taxon>
        <taxon>Gammaproteobacteria</taxon>
        <taxon>Pseudomonadales</taxon>
        <taxon>Pseudomonadaceae</taxon>
        <taxon>Pseudomonas</taxon>
    </lineage>
</organism>
<dbReference type="EMBL" id="RXTL01000005">
    <property type="protein sequence ID" value="RTS51678.1"/>
    <property type="molecule type" value="Genomic_DNA"/>
</dbReference>
<dbReference type="Pfam" id="PF11275">
    <property type="entry name" value="DUF3077"/>
    <property type="match status" value="1"/>
</dbReference>